<feature type="domain" description="HTH tetR-type" evidence="3">
    <location>
        <begin position="4"/>
        <end position="64"/>
    </location>
</feature>
<name>A0A0U9I1K8_9BACI</name>
<dbReference type="Gene3D" id="1.10.357.10">
    <property type="entry name" value="Tetracycline Repressor, domain 2"/>
    <property type="match status" value="1"/>
</dbReference>
<dbReference type="InterPro" id="IPR001647">
    <property type="entry name" value="HTH_TetR"/>
</dbReference>
<sequence>MKPNTSKQKVIDAASSLFFQKGFHGTSVRDIAERASVNVSLISYYFKGKQGLLEYAVSYYYEAYLKAIEETLLETEQLSALDQLKELISTIIHYKQMHHQFSCFIHRELSLDSVFVREMAVTYLAKENFYVSKAFEAVIRVNKKTDPEERSFLLMQFKGMLTTPYILHNEWKNQVVGQYSHRQFAEKYVKSIHQWIDFAAKEPADKTASS</sequence>
<feature type="DNA-binding region" description="H-T-H motif" evidence="2">
    <location>
        <begin position="27"/>
        <end position="46"/>
    </location>
</feature>
<dbReference type="Proteomes" id="UP000052946">
    <property type="component" value="Unassembled WGS sequence"/>
</dbReference>
<reference evidence="4 5" key="2">
    <citation type="journal article" date="2016" name="Genome Announc.">
        <title>Draft Genome Sequence of Oceanobacillus picturae Heshi-B3, Isolated from Fermented Rice Bran in a Traditional Japanese Seafood Dish.</title>
        <authorList>
            <person name="Akuzawa S."/>
            <person name="Nagaoka J."/>
            <person name="Kanekatsu M."/>
            <person name="Kanesaki Y."/>
            <person name="Suzuki T."/>
        </authorList>
    </citation>
    <scope>NUCLEOTIDE SEQUENCE [LARGE SCALE GENOMIC DNA]</scope>
    <source>
        <strain evidence="4 5">Heshi-B3</strain>
    </source>
</reference>
<keyword evidence="1 2" id="KW-0238">DNA-binding</keyword>
<protein>
    <submittedName>
        <fullName evidence="4">Stress response protein YttP</fullName>
    </submittedName>
</protein>
<dbReference type="PANTHER" id="PTHR30328">
    <property type="entry name" value="TRANSCRIPTIONAL REPRESSOR"/>
    <property type="match status" value="1"/>
</dbReference>
<comment type="caution">
    <text evidence="4">The sequence shown here is derived from an EMBL/GenBank/DDBJ whole genome shotgun (WGS) entry which is preliminary data.</text>
</comment>
<evidence type="ECO:0000313" key="4">
    <source>
        <dbReference type="EMBL" id="GAQ19405.1"/>
    </source>
</evidence>
<proteinExistence type="predicted"/>
<dbReference type="PRINTS" id="PR00455">
    <property type="entry name" value="HTHTETR"/>
</dbReference>
<dbReference type="NCBIfam" id="NF037937">
    <property type="entry name" value="septum_RefZ"/>
    <property type="match status" value="1"/>
</dbReference>
<dbReference type="PANTHER" id="PTHR30328:SF54">
    <property type="entry name" value="HTH-TYPE TRANSCRIPTIONAL REPRESSOR SCO4008"/>
    <property type="match status" value="1"/>
</dbReference>
<dbReference type="RefSeq" id="WP_058951054.1">
    <property type="nucleotide sequence ID" value="NZ_BBXV01000045.1"/>
</dbReference>
<dbReference type="GO" id="GO:0003677">
    <property type="term" value="F:DNA binding"/>
    <property type="evidence" value="ECO:0007669"/>
    <property type="project" value="UniProtKB-UniRule"/>
</dbReference>
<dbReference type="AlphaFoldDB" id="A0A0U9I1K8"/>
<dbReference type="PROSITE" id="PS50977">
    <property type="entry name" value="HTH_TETR_2"/>
    <property type="match status" value="1"/>
</dbReference>
<dbReference type="InterPro" id="IPR050109">
    <property type="entry name" value="HTH-type_TetR-like_transc_reg"/>
</dbReference>
<dbReference type="GO" id="GO:0006355">
    <property type="term" value="P:regulation of DNA-templated transcription"/>
    <property type="evidence" value="ECO:0007669"/>
    <property type="project" value="UniProtKB-ARBA"/>
</dbReference>
<dbReference type="Pfam" id="PF00440">
    <property type="entry name" value="TetR_N"/>
    <property type="match status" value="1"/>
</dbReference>
<accession>A0A0U9I1K8</accession>
<dbReference type="EMBL" id="BBXV01000045">
    <property type="protein sequence ID" value="GAQ19405.1"/>
    <property type="molecule type" value="Genomic_DNA"/>
</dbReference>
<evidence type="ECO:0000259" key="3">
    <source>
        <dbReference type="PROSITE" id="PS50977"/>
    </source>
</evidence>
<reference evidence="5" key="1">
    <citation type="submission" date="2015-07" db="EMBL/GenBank/DDBJ databases">
        <title>Draft Genome Sequence of Oceanobacillus picturae Heshi-B3 that Was Isolated from Fermented Rice Bran with Aging Salted Mackerel, Which Was Named Heshiko as Traditional Fermented Seafood in Japan.</title>
        <authorList>
            <person name="Akuzawa S."/>
            <person name="Nakagawa J."/>
            <person name="Kanekatsu T."/>
            <person name="Kanesaki Y."/>
            <person name="Suzuki T."/>
        </authorList>
    </citation>
    <scope>NUCLEOTIDE SEQUENCE [LARGE SCALE GENOMIC DNA]</scope>
    <source>
        <strain evidence="5">Heshi-B3</strain>
    </source>
</reference>
<gene>
    <name evidence="4" type="ORF">OPHB3_3373</name>
</gene>
<organism evidence="4 5">
    <name type="scientific">Oceanobacillus picturae</name>
    <dbReference type="NCBI Taxonomy" id="171693"/>
    <lineage>
        <taxon>Bacteria</taxon>
        <taxon>Bacillati</taxon>
        <taxon>Bacillota</taxon>
        <taxon>Bacilli</taxon>
        <taxon>Bacillales</taxon>
        <taxon>Bacillaceae</taxon>
        <taxon>Oceanobacillus</taxon>
    </lineage>
</organism>
<evidence type="ECO:0000256" key="1">
    <source>
        <dbReference type="ARBA" id="ARBA00023125"/>
    </source>
</evidence>
<dbReference type="InterPro" id="IPR009057">
    <property type="entry name" value="Homeodomain-like_sf"/>
</dbReference>
<evidence type="ECO:0000313" key="5">
    <source>
        <dbReference type="Proteomes" id="UP000052946"/>
    </source>
</evidence>
<evidence type="ECO:0000256" key="2">
    <source>
        <dbReference type="PROSITE-ProRule" id="PRU00335"/>
    </source>
</evidence>
<dbReference type="SUPFAM" id="SSF46689">
    <property type="entry name" value="Homeodomain-like"/>
    <property type="match status" value="1"/>
</dbReference>
<dbReference type="OrthoDB" id="9789566at2"/>